<dbReference type="EMBL" id="JAKIKS010000001">
    <property type="protein sequence ID" value="MCL1122982.1"/>
    <property type="molecule type" value="Genomic_DNA"/>
</dbReference>
<evidence type="ECO:0000313" key="2">
    <source>
        <dbReference type="EMBL" id="MCL1122982.1"/>
    </source>
</evidence>
<gene>
    <name evidence="2" type="ORF">L2764_00415</name>
</gene>
<accession>A0ABT0L6I5</accession>
<organism evidence="2 3">
    <name type="scientific">Shewanella surugensis</name>
    <dbReference type="NCBI Taxonomy" id="212020"/>
    <lineage>
        <taxon>Bacteria</taxon>
        <taxon>Pseudomonadati</taxon>
        <taxon>Pseudomonadota</taxon>
        <taxon>Gammaproteobacteria</taxon>
        <taxon>Alteromonadales</taxon>
        <taxon>Shewanellaceae</taxon>
        <taxon>Shewanella</taxon>
    </lineage>
</organism>
<dbReference type="InterPro" id="IPR054030">
    <property type="entry name" value="Gp5_Vgr_C"/>
</dbReference>
<evidence type="ECO:0000313" key="3">
    <source>
        <dbReference type="Proteomes" id="UP001203423"/>
    </source>
</evidence>
<dbReference type="SUPFAM" id="SSF69349">
    <property type="entry name" value="Phage fibre proteins"/>
    <property type="match status" value="1"/>
</dbReference>
<name>A0ABT0L6I5_9GAMM</name>
<evidence type="ECO:0000259" key="1">
    <source>
        <dbReference type="Pfam" id="PF22178"/>
    </source>
</evidence>
<comment type="caution">
    <text evidence="2">The sequence shown here is derived from an EMBL/GenBank/DDBJ whole genome shotgun (WGS) entry which is preliminary data.</text>
</comment>
<proteinExistence type="predicted"/>
<keyword evidence="3" id="KW-1185">Reference proteome</keyword>
<reference evidence="2 3" key="1">
    <citation type="submission" date="2022-01" db="EMBL/GenBank/DDBJ databases">
        <title>Whole genome-based taxonomy of the Shewanellaceae.</title>
        <authorList>
            <person name="Martin-Rodriguez A.J."/>
        </authorList>
    </citation>
    <scope>NUCLEOTIDE SEQUENCE [LARGE SCALE GENOMIC DNA]</scope>
    <source>
        <strain evidence="2 3">DSM 17177</strain>
    </source>
</reference>
<sequence>MLIENDQSQHVLADQHWNITNDRLTQVTKTDHLTIDADSLVAITKDSTLNVKASHHQKVSKKQLVDVGAEVHLKSKGTLILDAGSEITLSGGGSFLKVDPAGVHLVGSKVNLNSGGGADKGSGYKGKAPLIATALEEAINPETGEVIKQAATMEVTDIEEVEFDYTAVEMVQTQGVMTESAGVATSSNQGGSLGSSQIEESEELLVINTRTFPDNDLQNLLQANNQHVMLLNVGEGFEALQALGWDEVKTTWKEVTNTNTGQVVINYGLYGKDVVTTSMIISQFGKLGIQATTYVNKAGTEMIKFTGYAGIRKVLNAPAYGLSNMKVVQLGIGKYCRVTSDIQEECR</sequence>
<dbReference type="Proteomes" id="UP001203423">
    <property type="component" value="Unassembled WGS sequence"/>
</dbReference>
<protein>
    <recommendedName>
        <fullName evidence="1">Gp5/Type VI secretion system Vgr C-terminal trimerisation domain-containing protein</fullName>
    </recommendedName>
</protein>
<dbReference type="Pfam" id="PF22178">
    <property type="entry name" value="Gp5_trimer_C"/>
    <property type="match status" value="1"/>
</dbReference>
<feature type="domain" description="Gp5/Type VI secretion system Vgr C-terminal trimerisation" evidence="1">
    <location>
        <begin position="2"/>
        <end position="70"/>
    </location>
</feature>